<dbReference type="InterPro" id="IPR050226">
    <property type="entry name" value="NagZ_Beta-hexosaminidase"/>
</dbReference>
<evidence type="ECO:0000259" key="8">
    <source>
        <dbReference type="Pfam" id="PF01915"/>
    </source>
</evidence>
<evidence type="ECO:0000256" key="2">
    <source>
        <dbReference type="ARBA" id="ARBA00005336"/>
    </source>
</evidence>
<evidence type="ECO:0000259" key="6">
    <source>
        <dbReference type="Pfam" id="PF00144"/>
    </source>
</evidence>
<dbReference type="InterPro" id="IPR002772">
    <property type="entry name" value="Glyco_hydro_3_C"/>
</dbReference>
<dbReference type="Pfam" id="PF00933">
    <property type="entry name" value="Glyco_hydro_3"/>
    <property type="match status" value="1"/>
</dbReference>
<reference evidence="9" key="1">
    <citation type="submission" date="2018-05" db="EMBL/GenBank/DDBJ databases">
        <authorList>
            <person name="Lanie J.A."/>
            <person name="Ng W.-L."/>
            <person name="Kazmierczak K.M."/>
            <person name="Andrzejewski T.M."/>
            <person name="Davidsen T.M."/>
            <person name="Wayne K.J."/>
            <person name="Tettelin H."/>
            <person name="Glass J.I."/>
            <person name="Rusch D."/>
            <person name="Podicherti R."/>
            <person name="Tsui H.-C.T."/>
            <person name="Winkler M.E."/>
        </authorList>
    </citation>
    <scope>NUCLEOTIDE SEQUENCE</scope>
</reference>
<dbReference type="PANTHER" id="PTHR30480">
    <property type="entry name" value="BETA-HEXOSAMINIDASE-RELATED"/>
    <property type="match status" value="1"/>
</dbReference>
<proteinExistence type="inferred from homology"/>
<dbReference type="InterPro" id="IPR017853">
    <property type="entry name" value="GH"/>
</dbReference>
<protein>
    <recommendedName>
        <fullName evidence="3">beta-N-acetylhexosaminidase</fullName>
        <ecNumber evidence="3">3.2.1.52</ecNumber>
    </recommendedName>
</protein>
<comment type="similarity">
    <text evidence="2">Belongs to the glycosyl hydrolase 3 family.</text>
</comment>
<dbReference type="Pfam" id="PF00144">
    <property type="entry name" value="Beta-lactamase"/>
    <property type="match status" value="1"/>
</dbReference>
<dbReference type="GO" id="GO:0009254">
    <property type="term" value="P:peptidoglycan turnover"/>
    <property type="evidence" value="ECO:0007669"/>
    <property type="project" value="TreeGrafter"/>
</dbReference>
<comment type="catalytic activity">
    <reaction evidence="1">
        <text>Hydrolysis of terminal non-reducing N-acetyl-D-hexosamine residues in N-acetyl-beta-D-hexosaminides.</text>
        <dbReference type="EC" id="3.2.1.52"/>
    </reaction>
</comment>
<name>A0A381R5X3_9ZZZZ</name>
<evidence type="ECO:0000256" key="1">
    <source>
        <dbReference type="ARBA" id="ARBA00001231"/>
    </source>
</evidence>
<dbReference type="SUPFAM" id="SSF56601">
    <property type="entry name" value="beta-lactamase/transpeptidase-like"/>
    <property type="match status" value="1"/>
</dbReference>
<accession>A0A381R5X3</accession>
<dbReference type="InterPro" id="IPR036962">
    <property type="entry name" value="Glyco_hydro_3_N_sf"/>
</dbReference>
<dbReference type="GO" id="GO:0005975">
    <property type="term" value="P:carbohydrate metabolic process"/>
    <property type="evidence" value="ECO:0007669"/>
    <property type="project" value="InterPro"/>
</dbReference>
<sequence>MVAVLIVLWSSGCGGVGPPVGTAGGSPEIGAASYGAAGPVTPGRASLDPDALRWVEETLSSLTLRQQVAQLVIQWMPGSYASTSSVEFQEWAGWVENDEIGGLYLSIGLPHSYAAKLNELQARSRIPLLVTSDFENGGPGMRINHSYALPSLLPQGGGTSFPPTMAFGAIGEERFAREYGRITALEAKAVGLHLNFAPVLDVNSNPENPVINTRSFGEDPEAVARLGVAFIEGSHEGGVLATAKHFPGHGDTQTDSHVTVPVVPADLNRLNSLELVPFRRAVDDGVDAVMTAHVVVSGVQGLEAAPATLDARFMTDLLRGDMGFDGLLFTDALVMGALSERYGAAEVSVMALEAGSDVLLMPTDVTEAIDAVMNAVGEGRLDSARVRGSTRRVLETKARAGLHLGRMVDLDAVDEVVGSADHLAFADTVATRSITLLRDRDGVLPVDSHRSRSVLSLTYARTDDLTAGNTFDPALAGRVEVARRVRVGPETPSEVYDSLRASAGAADLVIVSVYVPPRSGSGEVSVSEDMADFIATVGPERPMMVISFGNPYLLTSLPESPGYLIAWGSHAVSQNAAVKALFGRAAISGRLPVSIPPYHVIGDGLSRSVQPSPASAVEVDPESVGIDAERLTEIDVLVATALADSVAPGAVLAIARHGRFVRLRGYGKLDWAESARRAGPNSIYDVASLTKVVGTTTAAMILVDEGRLDLDAPVVDYLPWWAAGDPAKESVTVRNLLLHRGGLPPFRTFYLEMEGRDAYLSAIGQLQLDYQPGTRTVYSDIGSMTMAFIIEEVSGQRLDEFLQERVWDRLGMRDTGFLPSESLKDRIAPTEVDTVFRNTHVHGIVHDENAYAMGGVAGHAGLFSSALDLAVLAQTLLDGGGIAGCESQDADASGEIICAPGISDFVRLVSEETEQAFTRRFDSESFRALGWDTPDDRSSAGDYFTPFAFGHTGFTGTSIWIDPELDMFVVLLTNRVNPSRDNTKHVAFRRAVHDAAALTITDMEVSPRAR</sequence>
<dbReference type="SUPFAM" id="SSF52279">
    <property type="entry name" value="Beta-D-glucan exohydrolase, C-terminal domain"/>
    <property type="match status" value="1"/>
</dbReference>
<dbReference type="Pfam" id="PF01915">
    <property type="entry name" value="Glyco_hydro_3_C"/>
    <property type="match status" value="1"/>
</dbReference>
<gene>
    <name evidence="9" type="ORF">METZ01_LOCUS39794</name>
</gene>
<feature type="domain" description="Beta-lactamase-related" evidence="6">
    <location>
        <begin position="637"/>
        <end position="988"/>
    </location>
</feature>
<dbReference type="InterPro" id="IPR001764">
    <property type="entry name" value="Glyco_hydro_3_N"/>
</dbReference>
<evidence type="ECO:0000256" key="5">
    <source>
        <dbReference type="ARBA" id="ARBA00023295"/>
    </source>
</evidence>
<organism evidence="9">
    <name type="scientific">marine metagenome</name>
    <dbReference type="NCBI Taxonomy" id="408172"/>
    <lineage>
        <taxon>unclassified sequences</taxon>
        <taxon>metagenomes</taxon>
        <taxon>ecological metagenomes</taxon>
    </lineage>
</organism>
<dbReference type="SUPFAM" id="SSF51445">
    <property type="entry name" value="(Trans)glycosidases"/>
    <property type="match status" value="1"/>
</dbReference>
<keyword evidence="4" id="KW-0378">Hydrolase</keyword>
<evidence type="ECO:0000313" key="9">
    <source>
        <dbReference type="EMBL" id="SUZ86940.1"/>
    </source>
</evidence>
<evidence type="ECO:0000256" key="3">
    <source>
        <dbReference type="ARBA" id="ARBA00012663"/>
    </source>
</evidence>
<feature type="domain" description="Glycoside hydrolase family 3 C-terminal" evidence="8">
    <location>
        <begin position="434"/>
        <end position="597"/>
    </location>
</feature>
<dbReference type="Gene3D" id="3.40.710.10">
    <property type="entry name" value="DD-peptidase/beta-lactamase superfamily"/>
    <property type="match status" value="1"/>
</dbReference>
<dbReference type="Gene3D" id="3.20.20.300">
    <property type="entry name" value="Glycoside hydrolase, family 3, N-terminal domain"/>
    <property type="match status" value="1"/>
</dbReference>
<dbReference type="InterPro" id="IPR012338">
    <property type="entry name" value="Beta-lactam/transpept-like"/>
</dbReference>
<dbReference type="AlphaFoldDB" id="A0A381R5X3"/>
<dbReference type="Gene3D" id="3.40.50.1700">
    <property type="entry name" value="Glycoside hydrolase family 3 C-terminal domain"/>
    <property type="match status" value="1"/>
</dbReference>
<keyword evidence="5" id="KW-0326">Glycosidase</keyword>
<dbReference type="InterPro" id="IPR036881">
    <property type="entry name" value="Glyco_hydro_3_C_sf"/>
</dbReference>
<dbReference type="EC" id="3.2.1.52" evidence="3"/>
<feature type="domain" description="Glycoside hydrolase family 3 N-terminal" evidence="7">
    <location>
        <begin position="63"/>
        <end position="395"/>
    </location>
</feature>
<dbReference type="GO" id="GO:0004563">
    <property type="term" value="F:beta-N-acetylhexosaminidase activity"/>
    <property type="evidence" value="ECO:0007669"/>
    <property type="project" value="UniProtKB-EC"/>
</dbReference>
<dbReference type="InterPro" id="IPR001466">
    <property type="entry name" value="Beta-lactam-related"/>
</dbReference>
<dbReference type="EMBL" id="UINC01001705">
    <property type="protein sequence ID" value="SUZ86940.1"/>
    <property type="molecule type" value="Genomic_DNA"/>
</dbReference>
<evidence type="ECO:0000256" key="4">
    <source>
        <dbReference type="ARBA" id="ARBA00022801"/>
    </source>
</evidence>
<dbReference type="PANTHER" id="PTHR30480:SF13">
    <property type="entry name" value="BETA-HEXOSAMINIDASE"/>
    <property type="match status" value="1"/>
</dbReference>
<evidence type="ECO:0000259" key="7">
    <source>
        <dbReference type="Pfam" id="PF00933"/>
    </source>
</evidence>